<reference evidence="5" key="2">
    <citation type="journal article" date="2018" name="Nat. Commun.">
        <title>Extreme sensitivity to ultraviolet light in the fungal pathogen causing white-nose syndrome of bats.</title>
        <authorList>
            <person name="Palmer J.M."/>
            <person name="Drees K.P."/>
            <person name="Foster J.T."/>
            <person name="Lindner D.L."/>
        </authorList>
    </citation>
    <scope>NUCLEOTIDE SEQUENCE [LARGE SCALE GENOMIC DNA]</scope>
    <source>
        <strain evidence="5">UAMH 10579</strain>
    </source>
</reference>
<name>A0A1B8GT32_9PEZI</name>
<dbReference type="PROSITE" id="PS00463">
    <property type="entry name" value="ZN2_CY6_FUNGAL_1"/>
    <property type="match status" value="1"/>
</dbReference>
<dbReference type="PROSITE" id="PS50048">
    <property type="entry name" value="ZN2_CY6_FUNGAL_2"/>
    <property type="match status" value="1"/>
</dbReference>
<dbReference type="GO" id="GO:0005634">
    <property type="term" value="C:nucleus"/>
    <property type="evidence" value="ECO:0007669"/>
    <property type="project" value="UniProtKB-SubCell"/>
</dbReference>
<evidence type="ECO:0000256" key="1">
    <source>
        <dbReference type="ARBA" id="ARBA00004123"/>
    </source>
</evidence>
<dbReference type="CDD" id="cd00067">
    <property type="entry name" value="GAL4"/>
    <property type="match status" value="1"/>
</dbReference>
<dbReference type="SMART" id="SM00066">
    <property type="entry name" value="GAL4"/>
    <property type="match status" value="1"/>
</dbReference>
<feature type="domain" description="Zn(2)-C6 fungal-type" evidence="3">
    <location>
        <begin position="9"/>
        <end position="39"/>
    </location>
</feature>
<dbReference type="RefSeq" id="XP_018132720.2">
    <property type="nucleotide sequence ID" value="XM_018271768.2"/>
</dbReference>
<dbReference type="EMBL" id="KV460214">
    <property type="protein sequence ID" value="OBT98987.2"/>
    <property type="molecule type" value="Genomic_DNA"/>
</dbReference>
<dbReference type="GO" id="GO:0000981">
    <property type="term" value="F:DNA-binding transcription factor activity, RNA polymerase II-specific"/>
    <property type="evidence" value="ECO:0007669"/>
    <property type="project" value="InterPro"/>
</dbReference>
<dbReference type="Pfam" id="PF00172">
    <property type="entry name" value="Zn_clus"/>
    <property type="match status" value="1"/>
</dbReference>
<comment type="subcellular location">
    <subcellularLocation>
        <location evidence="1">Nucleus</location>
    </subcellularLocation>
</comment>
<dbReference type="STRING" id="342668.A0A1B8GT32"/>
<evidence type="ECO:0000259" key="3">
    <source>
        <dbReference type="PROSITE" id="PS50048"/>
    </source>
</evidence>
<dbReference type="InterPro" id="IPR036864">
    <property type="entry name" value="Zn2-C6_fun-type_DNA-bd_sf"/>
</dbReference>
<evidence type="ECO:0000313" key="4">
    <source>
        <dbReference type="EMBL" id="OBT98987.2"/>
    </source>
</evidence>
<dbReference type="Pfam" id="PF11951">
    <property type="entry name" value="Fungal_trans_2"/>
    <property type="match status" value="1"/>
</dbReference>
<keyword evidence="5" id="KW-1185">Reference proteome</keyword>
<accession>A0A1B8GT32</accession>
<sequence length="503" mass="55974">MSSTRSRQGCEECRRRRRKCDEQKPCCGHCSAFNRTCSYQLRVVCGGGGGRKHKRPLLGQPLRHADRYVVDTVNENGALVHRTKDSTGKARELSNALPRCLQNGISLPPKYQKLLVYFIDDVLASLSCHPSIQEDLRMGLVPVMLHSPQLMSACLALSAAGFLSRGILEVEGVEIPRILGHLQTSGLALLRSALDSGERTETLPATCLIWCLTDVFTYRQGISSWQIHLQGIGALLDGSEAHRDFATPSGSFRSAMRHLYQLYLSLQTLPHIPTVESLENSAQLGVRASQNSEWTSMTSPEIDGFLGYSSELLDVLQQIDQLSRSVSGNEAQSISEADILLGKVQGMISRDTTSPRDISICTPLSPEYNREFALCHQTFQQATLIHLYRKLYHHPSGSPSIQAAVRSIEEMVGNMIQGQPCHTWVAMAMPLFTLGCEAFTEKQQVFTMDKIKKLEDCIGSLHVKCIRQALEDIWKVREDLGDREGTLCASQLLAELRYNIILF</sequence>
<dbReference type="Gene3D" id="4.10.240.10">
    <property type="entry name" value="Zn(2)-C6 fungal-type DNA-binding domain"/>
    <property type="match status" value="1"/>
</dbReference>
<dbReference type="PANTHER" id="PTHR37534:SF49">
    <property type="entry name" value="LYSINE BIOSYNTHESIS REGULATORY PROTEIN LYS14"/>
    <property type="match status" value="1"/>
</dbReference>
<protein>
    <recommendedName>
        <fullName evidence="3">Zn(2)-C6 fungal-type domain-containing protein</fullName>
    </recommendedName>
</protein>
<dbReference type="InterPro" id="IPR021858">
    <property type="entry name" value="Fun_TF"/>
</dbReference>
<gene>
    <name evidence="4" type="ORF">VE01_02258</name>
</gene>
<dbReference type="Proteomes" id="UP000091956">
    <property type="component" value="Unassembled WGS sequence"/>
</dbReference>
<reference evidence="4 5" key="1">
    <citation type="submission" date="2016-03" db="EMBL/GenBank/DDBJ databases">
        <title>Comparative genomics of Pseudogymnoascus destructans, the fungus causing white-nose syndrome of bats.</title>
        <authorList>
            <person name="Palmer J.M."/>
            <person name="Drees K.P."/>
            <person name="Foster J.T."/>
            <person name="Lindner D.L."/>
        </authorList>
    </citation>
    <scope>NUCLEOTIDE SEQUENCE [LARGE SCALE GENOMIC DNA]</scope>
    <source>
        <strain evidence="4 5">UAMH 10579</strain>
    </source>
</reference>
<organism evidence="4 5">
    <name type="scientific">Pseudogymnoascus verrucosus</name>
    <dbReference type="NCBI Taxonomy" id="342668"/>
    <lineage>
        <taxon>Eukaryota</taxon>
        <taxon>Fungi</taxon>
        <taxon>Dikarya</taxon>
        <taxon>Ascomycota</taxon>
        <taxon>Pezizomycotina</taxon>
        <taxon>Leotiomycetes</taxon>
        <taxon>Thelebolales</taxon>
        <taxon>Thelebolaceae</taxon>
        <taxon>Pseudogymnoascus</taxon>
    </lineage>
</organism>
<dbReference type="AlphaFoldDB" id="A0A1B8GT32"/>
<dbReference type="SUPFAM" id="SSF57701">
    <property type="entry name" value="Zn2/Cys6 DNA-binding domain"/>
    <property type="match status" value="1"/>
</dbReference>
<evidence type="ECO:0000256" key="2">
    <source>
        <dbReference type="ARBA" id="ARBA00023242"/>
    </source>
</evidence>
<proteinExistence type="predicted"/>
<dbReference type="GO" id="GO:0008270">
    <property type="term" value="F:zinc ion binding"/>
    <property type="evidence" value="ECO:0007669"/>
    <property type="project" value="InterPro"/>
</dbReference>
<dbReference type="InterPro" id="IPR001138">
    <property type="entry name" value="Zn2Cys6_DnaBD"/>
</dbReference>
<dbReference type="GO" id="GO:0045944">
    <property type="term" value="P:positive regulation of transcription by RNA polymerase II"/>
    <property type="evidence" value="ECO:0007669"/>
    <property type="project" value="TreeGrafter"/>
</dbReference>
<evidence type="ECO:0000313" key="5">
    <source>
        <dbReference type="Proteomes" id="UP000091956"/>
    </source>
</evidence>
<keyword evidence="2" id="KW-0539">Nucleus</keyword>
<dbReference type="GeneID" id="28835644"/>
<dbReference type="PANTHER" id="PTHR37534">
    <property type="entry name" value="TRANSCRIPTIONAL ACTIVATOR PROTEIN UGA3"/>
    <property type="match status" value="1"/>
</dbReference>
<dbReference type="GO" id="GO:0000976">
    <property type="term" value="F:transcription cis-regulatory region binding"/>
    <property type="evidence" value="ECO:0007669"/>
    <property type="project" value="TreeGrafter"/>
</dbReference>